<geneLocation type="plasmid" evidence="1 2">
    <name>lp36</name>
</geneLocation>
<evidence type="ECO:0000313" key="2">
    <source>
        <dbReference type="Proteomes" id="UP001304851"/>
    </source>
</evidence>
<gene>
    <name evidence="1" type="ORF">QIA18_04980</name>
</gene>
<dbReference type="EMBL" id="CP179466">
    <property type="protein sequence ID" value="XPC85483.1"/>
    <property type="molecule type" value="Genomic_DNA"/>
</dbReference>
<name>A0ACD5GK72_9SPIR</name>
<reference evidence="1" key="1">
    <citation type="submission" date="2024-11" db="EMBL/GenBank/DDBJ databases">
        <title>Sequencing of Borrelia variable plasmids from multiple Borrelia sensu lato isolates.</title>
        <authorList>
            <person name="Mongodin E.F."/>
            <person name="Rudenko N."/>
            <person name="Fraser C.M."/>
            <person name="Schutzer S."/>
            <person name="Luft B."/>
            <person name="Morgan R."/>
            <person name="Casjens S."/>
            <person name="Qiu W."/>
        </authorList>
    </citation>
    <scope>NUCLEOTIDE SEQUENCE</scope>
    <source>
        <strain evidence="1">SCGT-18</strain>
    </source>
</reference>
<keyword evidence="2" id="KW-1185">Reference proteome</keyword>
<dbReference type="Proteomes" id="UP001304851">
    <property type="component" value="Plasmid lp36"/>
</dbReference>
<organism evidence="1 2">
    <name type="scientific">Borreliella carolinensis</name>
    <dbReference type="NCBI Taxonomy" id="478174"/>
    <lineage>
        <taxon>Bacteria</taxon>
        <taxon>Pseudomonadati</taxon>
        <taxon>Spirochaetota</taxon>
        <taxon>Spirochaetia</taxon>
        <taxon>Spirochaetales</taxon>
        <taxon>Borreliaceae</taxon>
        <taxon>Borreliella</taxon>
    </lineage>
</organism>
<proteinExistence type="predicted"/>
<sequence length="45" mass="5695">MDRDYVKEISYRPFDNRFTYYSKNRRIIIRPGYKIMKHILEIQII</sequence>
<protein>
    <submittedName>
        <fullName evidence="1">Type ISP restriction/modification enzyme</fullName>
    </submittedName>
</protein>
<accession>A0ACD5GK72</accession>
<keyword evidence="1" id="KW-0614">Plasmid</keyword>
<evidence type="ECO:0000313" key="1">
    <source>
        <dbReference type="EMBL" id="XPC85483.1"/>
    </source>
</evidence>